<protein>
    <submittedName>
        <fullName evidence="1">Uncharacterized protein</fullName>
    </submittedName>
</protein>
<dbReference type="AlphaFoldDB" id="A0A5K8A0I0"/>
<dbReference type="Proteomes" id="UP000425960">
    <property type="component" value="Chromosome"/>
</dbReference>
<gene>
    <name evidence="1" type="ORF">DSCO28_66150</name>
</gene>
<sequence length="83" mass="9622">MAMPANEKNSEWVTKDLDYCNEKGDKFFNLYLRDGTNFVSCSESVVDRLSRSIRYFKIESKGQLLNSKRSLVSIFRNAGNFKL</sequence>
<organism evidence="1 2">
    <name type="scientific">Desulfosarcina ovata subsp. sediminis</name>
    <dbReference type="NCBI Taxonomy" id="885957"/>
    <lineage>
        <taxon>Bacteria</taxon>
        <taxon>Pseudomonadati</taxon>
        <taxon>Thermodesulfobacteriota</taxon>
        <taxon>Desulfobacteria</taxon>
        <taxon>Desulfobacterales</taxon>
        <taxon>Desulfosarcinaceae</taxon>
        <taxon>Desulfosarcina</taxon>
    </lineage>
</organism>
<dbReference type="KEGG" id="dov:DSCO28_66150"/>
<reference evidence="1 2" key="1">
    <citation type="submission" date="2019-11" db="EMBL/GenBank/DDBJ databases">
        <title>Comparative genomics of hydrocarbon-degrading Desulfosarcina strains.</title>
        <authorList>
            <person name="Watanabe M."/>
            <person name="Kojima H."/>
            <person name="Fukui M."/>
        </authorList>
    </citation>
    <scope>NUCLEOTIDE SEQUENCE [LARGE SCALE GENOMIC DNA]</scope>
    <source>
        <strain evidence="1 2">28bB2T</strain>
    </source>
</reference>
<evidence type="ECO:0000313" key="2">
    <source>
        <dbReference type="Proteomes" id="UP000425960"/>
    </source>
</evidence>
<name>A0A5K8A0I0_9BACT</name>
<proteinExistence type="predicted"/>
<accession>A0A5K8A0I0</accession>
<dbReference type="EMBL" id="AP021876">
    <property type="protein sequence ID" value="BBO86049.1"/>
    <property type="molecule type" value="Genomic_DNA"/>
</dbReference>
<evidence type="ECO:0000313" key="1">
    <source>
        <dbReference type="EMBL" id="BBO86049.1"/>
    </source>
</evidence>